<dbReference type="PROSITE" id="PS51902">
    <property type="entry name" value="CLPX_ZB"/>
    <property type="match status" value="1"/>
</dbReference>
<comment type="function">
    <text evidence="6">ATP-dependent specificity component of the Clp protease. It directs the protease to specific substrates. Can perform chaperone functions in the absence of ClpP.</text>
</comment>
<dbReference type="GO" id="GO:0051603">
    <property type="term" value="P:proteolysis involved in protein catabolic process"/>
    <property type="evidence" value="ECO:0007669"/>
    <property type="project" value="TreeGrafter"/>
</dbReference>
<dbReference type="InterPro" id="IPR010603">
    <property type="entry name" value="Znf_CppX_C4"/>
</dbReference>
<dbReference type="GO" id="GO:0016887">
    <property type="term" value="F:ATP hydrolysis activity"/>
    <property type="evidence" value="ECO:0007669"/>
    <property type="project" value="InterPro"/>
</dbReference>
<dbReference type="HAMAP" id="MF_00175">
    <property type="entry name" value="ClpX"/>
    <property type="match status" value="1"/>
</dbReference>
<dbReference type="NCBIfam" id="TIGR00382">
    <property type="entry name" value="clpX"/>
    <property type="match status" value="1"/>
</dbReference>
<name>A0AA92U961_9BACT</name>
<organism evidence="9 10">
    <name type="scientific">Segatella copri</name>
    <dbReference type="NCBI Taxonomy" id="165179"/>
    <lineage>
        <taxon>Bacteria</taxon>
        <taxon>Pseudomonadati</taxon>
        <taxon>Bacteroidota</taxon>
        <taxon>Bacteroidia</taxon>
        <taxon>Bacteroidales</taxon>
        <taxon>Prevotellaceae</taxon>
        <taxon>Segatella</taxon>
    </lineage>
</organism>
<feature type="binding site" evidence="6 7">
    <location>
        <position position="6"/>
    </location>
    <ligand>
        <name>Zn(2+)</name>
        <dbReference type="ChEBI" id="CHEBI:29105"/>
    </ligand>
</feature>
<dbReference type="SMART" id="SM00994">
    <property type="entry name" value="zf-C4_ClpX"/>
    <property type="match status" value="1"/>
</dbReference>
<dbReference type="GO" id="GO:0009376">
    <property type="term" value="C:HslUV protease complex"/>
    <property type="evidence" value="ECO:0007669"/>
    <property type="project" value="TreeGrafter"/>
</dbReference>
<dbReference type="Gene3D" id="1.10.8.60">
    <property type="match status" value="1"/>
</dbReference>
<dbReference type="GO" id="GO:0046983">
    <property type="term" value="F:protein dimerization activity"/>
    <property type="evidence" value="ECO:0007669"/>
    <property type="project" value="UniProtKB-UniRule"/>
</dbReference>
<reference evidence="9 10" key="1">
    <citation type="submission" date="2018-08" db="EMBL/GenBank/DDBJ databases">
        <title>A genome reference for cultivated species of the human gut microbiota.</title>
        <authorList>
            <person name="Zou Y."/>
            <person name="Xue W."/>
            <person name="Luo G."/>
        </authorList>
    </citation>
    <scope>NUCLEOTIDE SEQUENCE [LARGE SCALE GENOMIC DNA]</scope>
    <source>
        <strain evidence="9 10">AF10-17</strain>
    </source>
</reference>
<keyword evidence="9" id="KW-0645">Protease</keyword>
<dbReference type="InterPro" id="IPR003959">
    <property type="entry name" value="ATPase_AAA_core"/>
</dbReference>
<dbReference type="Pfam" id="PF06689">
    <property type="entry name" value="zf-C4_ClpX"/>
    <property type="match status" value="1"/>
</dbReference>
<feature type="binding site" evidence="6 7">
    <location>
        <position position="9"/>
    </location>
    <ligand>
        <name>Zn(2+)</name>
        <dbReference type="ChEBI" id="CHEBI:29105"/>
    </ligand>
</feature>
<comment type="subunit">
    <text evidence="6">Component of the ClpX-ClpP complex. Forms a hexameric ring that, in the presence of ATP, binds to fourteen ClpP subunits assembled into a disk-like structure with a central cavity, resembling the structure of eukaryotic proteasomes.</text>
</comment>
<dbReference type="AlphaFoldDB" id="A0AA92U961"/>
<feature type="binding site" evidence="6">
    <location>
        <begin position="115"/>
        <end position="122"/>
    </location>
    <ligand>
        <name>ATP</name>
        <dbReference type="ChEBI" id="CHEBI:30616"/>
    </ligand>
</feature>
<dbReference type="InterPro" id="IPR050052">
    <property type="entry name" value="ATP-dep_Clp_protease_ClpX"/>
</dbReference>
<evidence type="ECO:0000256" key="2">
    <source>
        <dbReference type="ARBA" id="ARBA00022741"/>
    </source>
</evidence>
<dbReference type="GO" id="GO:0008233">
    <property type="term" value="F:peptidase activity"/>
    <property type="evidence" value="ECO:0007669"/>
    <property type="project" value="UniProtKB-KW"/>
</dbReference>
<feature type="domain" description="ClpX-type ZB" evidence="8">
    <location>
        <begin position="1"/>
        <end position="47"/>
    </location>
</feature>
<dbReference type="FunFam" id="3.40.50.300:FF:000005">
    <property type="entry name" value="ATP-dependent Clp protease ATP-binding subunit ClpX"/>
    <property type="match status" value="1"/>
</dbReference>
<sequence length="409" mass="45647">MPKKVCSFCGRSENEVRLLITGINGFICEDCAKQAYEIIQSTGVLAPKAGEGKFVLKEVPKPVEIKKYLDEYIIGQDQAKRNLAVAVYNHYKRLQQPKDEDGVEIEKSNIIMVGSTGTGKTLLARTIAKMLDVPFTIVDATVFTEAGYVGEDVESILSRLLQVADYDVAAAERGIVFIDEIDKIARKSDNPSITRDVSGEGVQQGLLKLLEGTMVNVPPKGGRKHPDQDYIHVDTKNILFICGGAFDGIERKIAQRMNTHVVGYNSVQNVAKIDKKDLMQYILPQDLKSFGLIPEIIGRLPVLTYLNPLDREALRKILVEPKNSIVKQYQKLFEMDGIKLKFDEEALDYIVDKAVEYKLGARGLRSIVEAVMMDAMFEIPSEKVKSFAVTLDYTKKQLDKSHLGQLETA</sequence>
<dbReference type="GO" id="GO:0005524">
    <property type="term" value="F:ATP binding"/>
    <property type="evidence" value="ECO:0007669"/>
    <property type="project" value="UniProtKB-UniRule"/>
</dbReference>
<evidence type="ECO:0000256" key="3">
    <source>
        <dbReference type="ARBA" id="ARBA00022833"/>
    </source>
</evidence>
<dbReference type="InterPro" id="IPR004487">
    <property type="entry name" value="Clp_protease_ATP-bd_su_ClpX"/>
</dbReference>
<dbReference type="PANTHER" id="PTHR48102:SF7">
    <property type="entry name" value="ATP-DEPENDENT CLP PROTEASE ATP-BINDING SUBUNIT CLPX-LIKE, MITOCHONDRIAL"/>
    <property type="match status" value="1"/>
</dbReference>
<evidence type="ECO:0000256" key="1">
    <source>
        <dbReference type="ARBA" id="ARBA00022723"/>
    </source>
</evidence>
<keyword evidence="3 6" id="KW-0862">Zinc</keyword>
<dbReference type="InterPro" id="IPR003593">
    <property type="entry name" value="AAA+_ATPase"/>
</dbReference>
<evidence type="ECO:0000256" key="4">
    <source>
        <dbReference type="ARBA" id="ARBA00022840"/>
    </source>
</evidence>
<feature type="binding site" evidence="6 7">
    <location>
        <position position="31"/>
    </location>
    <ligand>
        <name>Zn(2+)</name>
        <dbReference type="ChEBI" id="CHEBI:29105"/>
    </ligand>
</feature>
<accession>A0AA92U961</accession>
<dbReference type="SMART" id="SM00382">
    <property type="entry name" value="AAA"/>
    <property type="match status" value="1"/>
</dbReference>
<evidence type="ECO:0000256" key="5">
    <source>
        <dbReference type="ARBA" id="ARBA00023186"/>
    </source>
</evidence>
<dbReference type="InterPro" id="IPR038366">
    <property type="entry name" value="Znf_CppX_C4_sf"/>
</dbReference>
<dbReference type="GO" id="GO:0008270">
    <property type="term" value="F:zinc ion binding"/>
    <property type="evidence" value="ECO:0007669"/>
    <property type="project" value="UniProtKB-UniRule"/>
</dbReference>
<keyword evidence="5 6" id="KW-0143">Chaperone</keyword>
<dbReference type="SUPFAM" id="SSF57716">
    <property type="entry name" value="Glucocorticoid receptor-like (DNA-binding domain)"/>
    <property type="match status" value="1"/>
</dbReference>
<dbReference type="Pfam" id="PF07724">
    <property type="entry name" value="AAA_2"/>
    <property type="match status" value="1"/>
</dbReference>
<evidence type="ECO:0000256" key="6">
    <source>
        <dbReference type="HAMAP-Rule" id="MF_00175"/>
    </source>
</evidence>
<keyword evidence="2 6" id="KW-0547">Nucleotide-binding</keyword>
<dbReference type="GO" id="GO:0140662">
    <property type="term" value="F:ATP-dependent protein folding chaperone"/>
    <property type="evidence" value="ECO:0007669"/>
    <property type="project" value="InterPro"/>
</dbReference>
<dbReference type="Proteomes" id="UP000285776">
    <property type="component" value="Unassembled WGS sequence"/>
</dbReference>
<dbReference type="SMART" id="SM01086">
    <property type="entry name" value="ClpB_D2-small"/>
    <property type="match status" value="1"/>
</dbReference>
<dbReference type="EMBL" id="QSAV01000013">
    <property type="protein sequence ID" value="RGW80929.1"/>
    <property type="molecule type" value="Genomic_DNA"/>
</dbReference>
<evidence type="ECO:0000256" key="7">
    <source>
        <dbReference type="PROSITE-ProRule" id="PRU01250"/>
    </source>
</evidence>
<dbReference type="FunFam" id="1.10.8.60:FF:000002">
    <property type="entry name" value="ATP-dependent Clp protease ATP-binding subunit ClpX"/>
    <property type="match status" value="1"/>
</dbReference>
<dbReference type="Gene3D" id="6.20.220.10">
    <property type="entry name" value="ClpX chaperone, C4-type zinc finger domain"/>
    <property type="match status" value="1"/>
</dbReference>
<dbReference type="CDD" id="cd19497">
    <property type="entry name" value="RecA-like_ClpX"/>
    <property type="match status" value="1"/>
</dbReference>
<comment type="caution">
    <text evidence="9">The sequence shown here is derived from an EMBL/GenBank/DDBJ whole genome shotgun (WGS) entry which is preliminary data.</text>
</comment>
<dbReference type="GO" id="GO:0051082">
    <property type="term" value="F:unfolded protein binding"/>
    <property type="evidence" value="ECO:0007669"/>
    <property type="project" value="UniProtKB-UniRule"/>
</dbReference>
<evidence type="ECO:0000313" key="9">
    <source>
        <dbReference type="EMBL" id="RGW80929.1"/>
    </source>
</evidence>
<dbReference type="InterPro" id="IPR046425">
    <property type="entry name" value="ClpX_bact"/>
</dbReference>
<evidence type="ECO:0000259" key="8">
    <source>
        <dbReference type="PROSITE" id="PS51902"/>
    </source>
</evidence>
<dbReference type="Gene3D" id="3.40.50.300">
    <property type="entry name" value="P-loop containing nucleotide triphosphate hydrolases"/>
    <property type="match status" value="1"/>
</dbReference>
<dbReference type="PANTHER" id="PTHR48102">
    <property type="entry name" value="ATP-DEPENDENT CLP PROTEASE ATP-BINDING SUBUNIT CLPX-LIKE, MITOCHONDRIAL-RELATED"/>
    <property type="match status" value="1"/>
</dbReference>
<dbReference type="InterPro" id="IPR019489">
    <property type="entry name" value="Clp_ATPase_C"/>
</dbReference>
<dbReference type="SUPFAM" id="SSF52540">
    <property type="entry name" value="P-loop containing nucleoside triphosphate hydrolases"/>
    <property type="match status" value="1"/>
</dbReference>
<keyword evidence="9" id="KW-0378">Hydrolase</keyword>
<feature type="binding site" evidence="6 7">
    <location>
        <position position="28"/>
    </location>
    <ligand>
        <name>Zn(2+)</name>
        <dbReference type="ChEBI" id="CHEBI:29105"/>
    </ligand>
</feature>
<keyword evidence="4 6" id="KW-0067">ATP-binding</keyword>
<dbReference type="GO" id="GO:0051301">
    <property type="term" value="P:cell division"/>
    <property type="evidence" value="ECO:0007669"/>
    <property type="project" value="TreeGrafter"/>
</dbReference>
<gene>
    <name evidence="6" type="primary">clpX</name>
    <name evidence="9" type="ORF">DWV53_05355</name>
</gene>
<dbReference type="NCBIfam" id="NF003745">
    <property type="entry name" value="PRK05342.1"/>
    <property type="match status" value="1"/>
</dbReference>
<evidence type="ECO:0000313" key="10">
    <source>
        <dbReference type="Proteomes" id="UP000285776"/>
    </source>
</evidence>
<dbReference type="Pfam" id="PF10431">
    <property type="entry name" value="ClpB_D2-small"/>
    <property type="match status" value="1"/>
</dbReference>
<dbReference type="RefSeq" id="WP_118152154.1">
    <property type="nucleotide sequence ID" value="NZ_QSAV01000013.1"/>
</dbReference>
<proteinExistence type="inferred from homology"/>
<keyword evidence="1 6" id="KW-0479">Metal-binding</keyword>
<comment type="similarity">
    <text evidence="6 7">Belongs to the ClpX chaperone family.</text>
</comment>
<dbReference type="InterPro" id="IPR027417">
    <property type="entry name" value="P-loop_NTPase"/>
</dbReference>
<dbReference type="InterPro" id="IPR059188">
    <property type="entry name" value="Znf_CLPX-like"/>
</dbReference>
<protein>
    <recommendedName>
        <fullName evidence="6">ATP-dependent Clp protease ATP-binding subunit ClpX</fullName>
    </recommendedName>
</protein>